<feature type="domain" description="HNH nuclease" evidence="1">
    <location>
        <begin position="176"/>
        <end position="227"/>
    </location>
</feature>
<dbReference type="SMART" id="SM00507">
    <property type="entry name" value="HNHc"/>
    <property type="match status" value="1"/>
</dbReference>
<keyword evidence="2" id="KW-0255">Endonuclease</keyword>
<evidence type="ECO:0000313" key="3">
    <source>
        <dbReference type="Proteomes" id="UP000823604"/>
    </source>
</evidence>
<organism evidence="2 3">
    <name type="scientific">Candidatus Merdivivens pullicola</name>
    <dbReference type="NCBI Taxonomy" id="2840872"/>
    <lineage>
        <taxon>Bacteria</taxon>
        <taxon>Pseudomonadati</taxon>
        <taxon>Bacteroidota</taxon>
        <taxon>Bacteroidia</taxon>
        <taxon>Bacteroidales</taxon>
        <taxon>Muribaculaceae</taxon>
        <taxon>Muribaculaceae incertae sedis</taxon>
        <taxon>Candidatus Merdivivens</taxon>
    </lineage>
</organism>
<gene>
    <name evidence="2" type="ORF">IAB81_02755</name>
</gene>
<keyword evidence="2" id="KW-0378">Hydrolase</keyword>
<dbReference type="EMBL" id="JADIMA010000028">
    <property type="protein sequence ID" value="MBO8472533.1"/>
    <property type="molecule type" value="Genomic_DNA"/>
</dbReference>
<accession>A0A9D9NGT0</accession>
<keyword evidence="2" id="KW-0540">Nuclease</keyword>
<dbReference type="GO" id="GO:0004519">
    <property type="term" value="F:endonuclease activity"/>
    <property type="evidence" value="ECO:0007669"/>
    <property type="project" value="UniProtKB-KW"/>
</dbReference>
<dbReference type="Gene3D" id="1.10.30.50">
    <property type="match status" value="1"/>
</dbReference>
<protein>
    <submittedName>
        <fullName evidence="2">HNH endonuclease</fullName>
    </submittedName>
</protein>
<evidence type="ECO:0000259" key="1">
    <source>
        <dbReference type="SMART" id="SM00507"/>
    </source>
</evidence>
<reference evidence="2" key="1">
    <citation type="submission" date="2020-10" db="EMBL/GenBank/DDBJ databases">
        <authorList>
            <person name="Gilroy R."/>
        </authorList>
    </citation>
    <scope>NUCLEOTIDE SEQUENCE</scope>
    <source>
        <strain evidence="2">B1-8020</strain>
    </source>
</reference>
<proteinExistence type="predicted"/>
<dbReference type="InterPro" id="IPR003615">
    <property type="entry name" value="HNH_nuc"/>
</dbReference>
<comment type="caution">
    <text evidence="2">The sequence shown here is derived from an EMBL/GenBank/DDBJ whole genome shotgun (WGS) entry which is preliminary data.</text>
</comment>
<dbReference type="Proteomes" id="UP000823604">
    <property type="component" value="Unassembled WGS sequence"/>
</dbReference>
<name>A0A9D9NGT0_9BACT</name>
<dbReference type="CDD" id="cd00085">
    <property type="entry name" value="HNHc"/>
    <property type="match status" value="1"/>
</dbReference>
<sequence>MVDIELFRQILSNENPGYIAPGDCLNKEIIELFSLYSKDAVMPLFKPIPDGVRFTYFIEQKCPSCGEYFYARKTKDAIFRYIKNPTAKKYQCPNCRYGIKDSETKIDKSSEVYKHSHDMLMNLYLECCLGPGYFIESSLKGRLKVLLNPDVEYDRVKKRILSMDYQDFLRTPYWATVAEMVRKRDNYKCQECGSMENLNVHHKTYENHGDEIHHIEDLICLCQKCHEKHHAK</sequence>
<dbReference type="AlphaFoldDB" id="A0A9D9NGT0"/>
<evidence type="ECO:0000313" key="2">
    <source>
        <dbReference type="EMBL" id="MBO8472533.1"/>
    </source>
</evidence>
<reference evidence="2" key="2">
    <citation type="journal article" date="2021" name="PeerJ">
        <title>Extensive microbial diversity within the chicken gut microbiome revealed by metagenomics and culture.</title>
        <authorList>
            <person name="Gilroy R."/>
            <person name="Ravi A."/>
            <person name="Getino M."/>
            <person name="Pursley I."/>
            <person name="Horton D.L."/>
            <person name="Alikhan N.F."/>
            <person name="Baker D."/>
            <person name="Gharbi K."/>
            <person name="Hall N."/>
            <person name="Watson M."/>
            <person name="Adriaenssens E.M."/>
            <person name="Foster-Nyarko E."/>
            <person name="Jarju S."/>
            <person name="Secka A."/>
            <person name="Antonio M."/>
            <person name="Oren A."/>
            <person name="Chaudhuri R.R."/>
            <person name="La Ragione R."/>
            <person name="Hildebrand F."/>
            <person name="Pallen M.J."/>
        </authorList>
    </citation>
    <scope>NUCLEOTIDE SEQUENCE</scope>
    <source>
        <strain evidence="2">B1-8020</strain>
    </source>
</reference>